<keyword evidence="1" id="KW-1133">Transmembrane helix</keyword>
<keyword evidence="1" id="KW-0812">Transmembrane</keyword>
<dbReference type="OrthoDB" id="6184272at2"/>
<organism evidence="2 3">
    <name type="scientific">Saccharobesus litoralis</name>
    <dbReference type="NCBI Taxonomy" id="2172099"/>
    <lineage>
        <taxon>Bacteria</taxon>
        <taxon>Pseudomonadati</taxon>
        <taxon>Pseudomonadota</taxon>
        <taxon>Gammaproteobacteria</taxon>
        <taxon>Alteromonadales</taxon>
        <taxon>Alteromonadaceae</taxon>
        <taxon>Saccharobesus</taxon>
    </lineage>
</organism>
<feature type="transmembrane region" description="Helical" evidence="1">
    <location>
        <begin position="331"/>
        <end position="351"/>
    </location>
</feature>
<dbReference type="RefSeq" id="WP_108603572.1">
    <property type="nucleotide sequence ID" value="NZ_CP026604.1"/>
</dbReference>
<keyword evidence="1" id="KW-0472">Membrane</keyword>
<dbReference type="AlphaFoldDB" id="A0A2S0VTI0"/>
<sequence>MSDKTNNELFKLVELIRLVNNFDSTDSNKYLAKDVLINENIWALIEDVFGLLCVDQNSSELEVFNDDAQIYKTDGKARLTRLKPKFLGKKANLKINSRANCNNRIYTNVNEMLDVFKNLPKKNWPEFYYLHEENYCSGKDDFSKKPDKIRKIEELLDFVEKLKKIAFKFDERNDTPVVTFYSNDKEDKGDSKLVDIKLTIDAETITLPLNNYAILDAAIGSGESDSAFENEKSMLLKAAICEEFSKKKKSENDLHFLINHWKDIDLTYHVNLELFITGLSFSKLKQEVEESTLKYLDNVNSSLVDISLKLTTVPASFGVWVYIFRKDHSTIQMWGFFAALAMLTLIMHFALDGHSAKLQHVKGSITKQFGLLKEKLLRADENKNAKEKIKAEIKISEDFLDKRANKVGLYLWACKSILWIPLLIVLIVNCCNAFAKENPINDKSINCPFKYTQTSIPTESTE</sequence>
<dbReference type="EMBL" id="CP026604">
    <property type="protein sequence ID" value="AWB67526.1"/>
    <property type="molecule type" value="Genomic_DNA"/>
</dbReference>
<evidence type="ECO:0000313" key="3">
    <source>
        <dbReference type="Proteomes" id="UP000244441"/>
    </source>
</evidence>
<evidence type="ECO:0000256" key="1">
    <source>
        <dbReference type="SAM" id="Phobius"/>
    </source>
</evidence>
<proteinExistence type="predicted"/>
<reference evidence="2 3" key="1">
    <citation type="submission" date="2018-01" db="EMBL/GenBank/DDBJ databases">
        <title>Genome sequence of a Cantenovulum-like bacteria.</title>
        <authorList>
            <person name="Tan W.R."/>
            <person name="Lau N.-S."/>
            <person name="Go F."/>
            <person name="Amirul A.-A.A."/>
        </authorList>
    </citation>
    <scope>NUCLEOTIDE SEQUENCE [LARGE SCALE GENOMIC DNA]</scope>
    <source>
        <strain evidence="2 3">CCB-QB4</strain>
    </source>
</reference>
<feature type="transmembrane region" description="Helical" evidence="1">
    <location>
        <begin position="306"/>
        <end position="324"/>
    </location>
</feature>
<protein>
    <submittedName>
        <fullName evidence="2">Uncharacterized protein</fullName>
    </submittedName>
</protein>
<accession>A0A2S0VTI0</accession>
<dbReference type="Proteomes" id="UP000244441">
    <property type="component" value="Chromosome"/>
</dbReference>
<gene>
    <name evidence="2" type="ORF">C2869_14230</name>
</gene>
<dbReference type="KEGG" id="cate:C2869_14230"/>
<feature type="transmembrane region" description="Helical" evidence="1">
    <location>
        <begin position="409"/>
        <end position="435"/>
    </location>
</feature>
<evidence type="ECO:0000313" key="2">
    <source>
        <dbReference type="EMBL" id="AWB67526.1"/>
    </source>
</evidence>
<keyword evidence="3" id="KW-1185">Reference proteome</keyword>
<name>A0A2S0VTI0_9ALTE</name>